<evidence type="ECO:0008006" key="4">
    <source>
        <dbReference type="Google" id="ProtNLM"/>
    </source>
</evidence>
<reference evidence="3" key="1">
    <citation type="journal article" date="2017" name="Biotechnol. Biofuels">
        <title>Evaluation of environmental bacterial communities as a factor affecting the growth of duckweed Lemna minor.</title>
        <authorList>
            <person name="Ishizawa H."/>
            <person name="Kuroda M."/>
            <person name="Morikawa M."/>
            <person name="Ike M."/>
        </authorList>
    </citation>
    <scope>NUCLEOTIDE SEQUENCE [LARGE SCALE GENOMIC DNA]</scope>
    <source>
        <strain evidence="3">M6</strain>
    </source>
</reference>
<sequence>MSNKNTPDLIETLSQSVNPVAPLGRRGLWLWVGLSLLAGTAFVLTTYGARPEMRLLFSEGRVADNLSAYAKTAFFISLAALAVWQVQATARPEGALSRVQTGLLGLAVIALTTLTGVDIALSGLPAAMTGLSDGAGMCFLTILIGGMTGLGVGWALWLRHTAPGNPSLFGALSAFAASALMTVAYTLHCDHDAPAYLLLIYLAPNLVAALIGSVAGRWLFRW</sequence>
<dbReference type="Proteomes" id="UP000278756">
    <property type="component" value="Plasmid pASEM-1"/>
</dbReference>
<dbReference type="RefSeq" id="WP_126424221.1">
    <property type="nucleotide sequence ID" value="NZ_AP018829.1"/>
</dbReference>
<dbReference type="EMBL" id="AP018829">
    <property type="protein sequence ID" value="BBF82599.1"/>
    <property type="molecule type" value="Genomic_DNA"/>
</dbReference>
<keyword evidence="1" id="KW-0472">Membrane</keyword>
<keyword evidence="1" id="KW-0812">Transmembrane</keyword>
<accession>A0A3G9GD04</accession>
<name>A0A3G9GD04_9CAUL</name>
<keyword evidence="2" id="KW-0614">Plasmid</keyword>
<dbReference type="InterPro" id="IPR009495">
    <property type="entry name" value="NrsF"/>
</dbReference>
<feature type="transmembrane region" description="Helical" evidence="1">
    <location>
        <begin position="168"/>
        <end position="187"/>
    </location>
</feature>
<keyword evidence="1" id="KW-1133">Transmembrane helix</keyword>
<proteinExistence type="predicted"/>
<organism evidence="2 3">
    <name type="scientific">Asticcacaulis excentricus</name>
    <dbReference type="NCBI Taxonomy" id="78587"/>
    <lineage>
        <taxon>Bacteria</taxon>
        <taxon>Pseudomonadati</taxon>
        <taxon>Pseudomonadota</taxon>
        <taxon>Alphaproteobacteria</taxon>
        <taxon>Caulobacterales</taxon>
        <taxon>Caulobacteraceae</taxon>
        <taxon>Asticcacaulis</taxon>
    </lineage>
</organism>
<gene>
    <name evidence="2" type="ORF">EM6_3240</name>
</gene>
<reference evidence="3" key="2">
    <citation type="journal article" date="2017" name="Plant Physiol. Biochem.">
        <title>Differential oxidative and antioxidative response of duckweed Lemna minor toward plant growth promoting/inhibiting bacteria.</title>
        <authorList>
            <person name="Ishizawa H."/>
            <person name="Kuroda M."/>
            <person name="Morikawa M."/>
            <person name="Ike M."/>
        </authorList>
    </citation>
    <scope>NUCLEOTIDE SEQUENCE [LARGE SCALE GENOMIC DNA]</scope>
    <source>
        <strain evidence="3">M6</strain>
    </source>
</reference>
<feature type="transmembrane region" description="Helical" evidence="1">
    <location>
        <begin position="102"/>
        <end position="128"/>
    </location>
</feature>
<dbReference type="OrthoDB" id="9832239at2"/>
<evidence type="ECO:0000256" key="1">
    <source>
        <dbReference type="SAM" id="Phobius"/>
    </source>
</evidence>
<dbReference type="Pfam" id="PF06532">
    <property type="entry name" value="NrsF"/>
    <property type="match status" value="1"/>
</dbReference>
<feature type="transmembrane region" description="Helical" evidence="1">
    <location>
        <begin position="193"/>
        <end position="220"/>
    </location>
</feature>
<protein>
    <recommendedName>
        <fullName evidence="4">DUF1109 domain-containing protein</fullName>
    </recommendedName>
</protein>
<feature type="transmembrane region" description="Helical" evidence="1">
    <location>
        <begin position="69"/>
        <end position="90"/>
    </location>
</feature>
<geneLocation type="plasmid" evidence="3">
    <name>pasem-1 dna</name>
</geneLocation>
<evidence type="ECO:0000313" key="3">
    <source>
        <dbReference type="Proteomes" id="UP000278756"/>
    </source>
</evidence>
<dbReference type="AlphaFoldDB" id="A0A3G9GD04"/>
<feature type="transmembrane region" description="Helical" evidence="1">
    <location>
        <begin position="134"/>
        <end position="156"/>
    </location>
</feature>
<evidence type="ECO:0000313" key="2">
    <source>
        <dbReference type="EMBL" id="BBF82599.1"/>
    </source>
</evidence>
<feature type="transmembrane region" description="Helical" evidence="1">
    <location>
        <begin position="28"/>
        <end position="49"/>
    </location>
</feature>